<dbReference type="EnsemblMetazoa" id="PPA39613.1">
    <property type="protein sequence ID" value="PPA39613.1"/>
    <property type="gene ID" value="WBGene00277982"/>
</dbReference>
<reference evidence="1" key="2">
    <citation type="submission" date="2022-06" db="UniProtKB">
        <authorList>
            <consortium name="EnsemblMetazoa"/>
        </authorList>
    </citation>
    <scope>IDENTIFICATION</scope>
    <source>
        <strain evidence="1">PS312</strain>
    </source>
</reference>
<sequence length="72" mass="8021">MSTGQNAIGTETVATINTSEAVMDMDLDDFRKLLELACKPRYECVICGNNHSSARDNKDKPTKMNEDHSNED</sequence>
<dbReference type="Proteomes" id="UP000005239">
    <property type="component" value="Unassembled WGS sequence"/>
</dbReference>
<evidence type="ECO:0000313" key="2">
    <source>
        <dbReference type="Proteomes" id="UP000005239"/>
    </source>
</evidence>
<organism evidence="1 2">
    <name type="scientific">Pristionchus pacificus</name>
    <name type="common">Parasitic nematode worm</name>
    <dbReference type="NCBI Taxonomy" id="54126"/>
    <lineage>
        <taxon>Eukaryota</taxon>
        <taxon>Metazoa</taxon>
        <taxon>Ecdysozoa</taxon>
        <taxon>Nematoda</taxon>
        <taxon>Chromadorea</taxon>
        <taxon>Rhabditida</taxon>
        <taxon>Rhabditina</taxon>
        <taxon>Diplogasteromorpha</taxon>
        <taxon>Diplogasteroidea</taxon>
        <taxon>Neodiplogasteridae</taxon>
        <taxon>Pristionchus</taxon>
    </lineage>
</organism>
<name>A0A2A6BBX5_PRIPA</name>
<accession>A0A8R1UVC3</accession>
<evidence type="ECO:0000313" key="1">
    <source>
        <dbReference type="EnsemblMetazoa" id="PPA39613.1"/>
    </source>
</evidence>
<dbReference type="AlphaFoldDB" id="A0A2A6BBX5"/>
<gene>
    <name evidence="1" type="primary">WBGene00277982</name>
</gene>
<reference evidence="2" key="1">
    <citation type="journal article" date="2008" name="Nat. Genet.">
        <title>The Pristionchus pacificus genome provides a unique perspective on nematode lifestyle and parasitism.</title>
        <authorList>
            <person name="Dieterich C."/>
            <person name="Clifton S.W."/>
            <person name="Schuster L.N."/>
            <person name="Chinwalla A."/>
            <person name="Delehaunty K."/>
            <person name="Dinkelacker I."/>
            <person name="Fulton L."/>
            <person name="Fulton R."/>
            <person name="Godfrey J."/>
            <person name="Minx P."/>
            <person name="Mitreva M."/>
            <person name="Roeseler W."/>
            <person name="Tian H."/>
            <person name="Witte H."/>
            <person name="Yang S.P."/>
            <person name="Wilson R.K."/>
            <person name="Sommer R.J."/>
        </authorList>
    </citation>
    <scope>NUCLEOTIDE SEQUENCE [LARGE SCALE GENOMIC DNA]</scope>
    <source>
        <strain evidence="2">PS312</strain>
    </source>
</reference>
<accession>A0A2A6BBX5</accession>
<protein>
    <submittedName>
        <fullName evidence="1">Uncharacterized protein</fullName>
    </submittedName>
</protein>
<proteinExistence type="predicted"/>
<keyword evidence="2" id="KW-1185">Reference proteome</keyword>